<proteinExistence type="inferred from homology"/>
<evidence type="ECO:0000256" key="3">
    <source>
        <dbReference type="ARBA" id="ARBA00022692"/>
    </source>
</evidence>
<dbReference type="GO" id="GO:0012505">
    <property type="term" value="C:endomembrane system"/>
    <property type="evidence" value="ECO:0007669"/>
    <property type="project" value="UniProtKB-SubCell"/>
</dbReference>
<evidence type="ECO:0000256" key="2">
    <source>
        <dbReference type="ARBA" id="ARBA00006565"/>
    </source>
</evidence>
<evidence type="ECO:0000256" key="4">
    <source>
        <dbReference type="ARBA" id="ARBA00022989"/>
    </source>
</evidence>
<feature type="transmembrane region" description="Helical" evidence="6">
    <location>
        <begin position="76"/>
        <end position="96"/>
    </location>
</feature>
<feature type="domain" description="CWH43-like N-terminal" evidence="7">
    <location>
        <begin position="29"/>
        <end position="263"/>
    </location>
</feature>
<keyword evidence="5 6" id="KW-0472">Membrane</keyword>
<sequence>MLADSDQADVGLRPNQFKITFYQTLRKCVWLFPLSLVILIPMCCLIPYFMALHFAHLAPIFPYVSDGGGKSPQAGYFSQLIDLISISIFITGFCRYKMLKYIIHLKHSKSGKISQETLIHLDRCNFASSILVYLSAFGSIVIGNFRVTEIVFFHFFGTSICFAFMLAYASFQVYISYHLSKWDKNESTPYTMLIITLFAGLSLIICLIGSFISIIQAGYYQFFNDDFRLHWNSDQNGYLAHLVGTIGEWCAINSISPFYLCLFNRMKRFNEWDKVKF</sequence>
<evidence type="ECO:0000256" key="5">
    <source>
        <dbReference type="ARBA" id="ARBA00023136"/>
    </source>
</evidence>
<comment type="similarity">
    <text evidence="2">Belongs to the DRAM/TMEM150 family.</text>
</comment>
<keyword evidence="3 6" id="KW-0812">Transmembrane</keyword>
<evidence type="ECO:0000256" key="1">
    <source>
        <dbReference type="ARBA" id="ARBA00004127"/>
    </source>
</evidence>
<feature type="transmembrane region" description="Helical" evidence="6">
    <location>
        <begin position="28"/>
        <end position="56"/>
    </location>
</feature>
<name>A0A9Q0RNG2_BLOTA</name>
<comment type="caution">
    <text evidence="8">The sequence shown here is derived from an EMBL/GenBank/DDBJ whole genome shotgun (WGS) entry which is preliminary data.</text>
</comment>
<keyword evidence="4 6" id="KW-1133">Transmembrane helix</keyword>
<comment type="subcellular location">
    <subcellularLocation>
        <location evidence="1">Endomembrane system</location>
        <topology evidence="1">Multi-pass membrane protein</topology>
    </subcellularLocation>
</comment>
<keyword evidence="9" id="KW-1185">Reference proteome</keyword>
<dbReference type="Proteomes" id="UP001142055">
    <property type="component" value="Chromosome 2"/>
</dbReference>
<gene>
    <name evidence="8" type="ORF">RDWZM_005438</name>
</gene>
<feature type="transmembrane region" description="Helical" evidence="6">
    <location>
        <begin position="151"/>
        <end position="171"/>
    </location>
</feature>
<accession>A0A9Q0RNG2</accession>
<reference evidence="8" key="1">
    <citation type="submission" date="2022-12" db="EMBL/GenBank/DDBJ databases">
        <title>Genome assemblies of Blomia tropicalis.</title>
        <authorList>
            <person name="Cui Y."/>
        </authorList>
    </citation>
    <scope>NUCLEOTIDE SEQUENCE</scope>
    <source>
        <tissue evidence="8">Adult mites</tissue>
    </source>
</reference>
<protein>
    <recommendedName>
        <fullName evidence="7">CWH43-like N-terminal domain-containing protein</fullName>
    </recommendedName>
</protein>
<dbReference type="EMBL" id="JAPWDV010000002">
    <property type="protein sequence ID" value="KAJ6219626.1"/>
    <property type="molecule type" value="Genomic_DNA"/>
</dbReference>
<dbReference type="Pfam" id="PF10277">
    <property type="entry name" value="Frag1"/>
    <property type="match status" value="1"/>
</dbReference>
<dbReference type="InterPro" id="IPR019402">
    <property type="entry name" value="CWH43_N"/>
</dbReference>
<evidence type="ECO:0000313" key="9">
    <source>
        <dbReference type="Proteomes" id="UP001142055"/>
    </source>
</evidence>
<dbReference type="InterPro" id="IPR050911">
    <property type="entry name" value="DRAM/TMEM150_Autophagy_Mod"/>
</dbReference>
<feature type="transmembrane region" description="Helical" evidence="6">
    <location>
        <begin position="192"/>
        <end position="219"/>
    </location>
</feature>
<dbReference type="OMA" id="ANEMIVD"/>
<feature type="transmembrane region" description="Helical" evidence="6">
    <location>
        <begin position="126"/>
        <end position="145"/>
    </location>
</feature>
<evidence type="ECO:0000259" key="7">
    <source>
        <dbReference type="Pfam" id="PF10277"/>
    </source>
</evidence>
<evidence type="ECO:0000313" key="8">
    <source>
        <dbReference type="EMBL" id="KAJ6219626.1"/>
    </source>
</evidence>
<evidence type="ECO:0000256" key="6">
    <source>
        <dbReference type="SAM" id="Phobius"/>
    </source>
</evidence>
<dbReference type="PANTHER" id="PTHR21324:SF2">
    <property type="entry name" value="EG:22E5.9 PROTEIN"/>
    <property type="match status" value="1"/>
</dbReference>
<feature type="transmembrane region" description="Helical" evidence="6">
    <location>
        <begin position="239"/>
        <end position="262"/>
    </location>
</feature>
<dbReference type="PANTHER" id="PTHR21324">
    <property type="entry name" value="FASTING-INDUCIBLE INTEGRAL MEMBRANE PROTEIN TM6P1-RELATED"/>
    <property type="match status" value="1"/>
</dbReference>
<dbReference type="AlphaFoldDB" id="A0A9Q0RNG2"/>
<organism evidence="8 9">
    <name type="scientific">Blomia tropicalis</name>
    <name type="common">Mite</name>
    <dbReference type="NCBI Taxonomy" id="40697"/>
    <lineage>
        <taxon>Eukaryota</taxon>
        <taxon>Metazoa</taxon>
        <taxon>Ecdysozoa</taxon>
        <taxon>Arthropoda</taxon>
        <taxon>Chelicerata</taxon>
        <taxon>Arachnida</taxon>
        <taxon>Acari</taxon>
        <taxon>Acariformes</taxon>
        <taxon>Sarcoptiformes</taxon>
        <taxon>Astigmata</taxon>
        <taxon>Glycyphagoidea</taxon>
        <taxon>Echimyopodidae</taxon>
        <taxon>Blomia</taxon>
    </lineage>
</organism>